<evidence type="ECO:0000256" key="4">
    <source>
        <dbReference type="ARBA" id="ARBA00022692"/>
    </source>
</evidence>
<evidence type="ECO:0000256" key="8">
    <source>
        <dbReference type="ARBA" id="ARBA00045204"/>
    </source>
</evidence>
<evidence type="ECO:0000313" key="11">
    <source>
        <dbReference type="Proteomes" id="UP000757232"/>
    </source>
</evidence>
<evidence type="ECO:0000256" key="2">
    <source>
        <dbReference type="ARBA" id="ARBA00005245"/>
    </source>
</evidence>
<dbReference type="EMBL" id="LNZH02000217">
    <property type="protein sequence ID" value="OCB83891.1"/>
    <property type="molecule type" value="Genomic_DNA"/>
</dbReference>
<dbReference type="GO" id="GO:0005787">
    <property type="term" value="C:signal peptidase complex"/>
    <property type="evidence" value="ECO:0007669"/>
    <property type="project" value="InterPro"/>
</dbReference>
<name>A0A9Q5HQ20_SANBA</name>
<proteinExistence type="inferred from homology"/>
<keyword evidence="11" id="KW-1185">Reference proteome</keyword>
<evidence type="ECO:0000256" key="1">
    <source>
        <dbReference type="ARBA" id="ARBA00004477"/>
    </source>
</evidence>
<comment type="function">
    <text evidence="8">Component of the signal peptidase complex (SPC) which catalyzes the cleavage of N-terminal signal sequences from nascent proteins as they are translocated into the lumen of the endoplasmic reticulum. Dispensable for SPC enzymatic activity.</text>
</comment>
<evidence type="ECO:0000256" key="6">
    <source>
        <dbReference type="ARBA" id="ARBA00022989"/>
    </source>
</evidence>
<keyword evidence="4 9" id="KW-0812">Transmembrane</keyword>
<dbReference type="GO" id="GO:0045047">
    <property type="term" value="P:protein targeting to ER"/>
    <property type="evidence" value="ECO:0007669"/>
    <property type="project" value="TreeGrafter"/>
</dbReference>
<evidence type="ECO:0000256" key="3">
    <source>
        <dbReference type="ARBA" id="ARBA00017059"/>
    </source>
</evidence>
<comment type="caution">
    <text evidence="10">The sequence shown here is derived from an EMBL/GenBank/DDBJ whole genome shotgun (WGS) entry which is preliminary data.</text>
</comment>
<dbReference type="AlphaFoldDB" id="A0A9Q5HQ20"/>
<dbReference type="InterPro" id="IPR009542">
    <property type="entry name" value="Spc1/SPCS1"/>
</dbReference>
<protein>
    <recommendedName>
        <fullName evidence="3">Signal peptidase complex subunit 1</fullName>
    </recommendedName>
</protein>
<comment type="subcellular location">
    <subcellularLocation>
        <location evidence="1">Endoplasmic reticulum membrane</location>
        <topology evidence="1">Multi-pass membrane protein</topology>
    </subcellularLocation>
</comment>
<evidence type="ECO:0000256" key="5">
    <source>
        <dbReference type="ARBA" id="ARBA00022824"/>
    </source>
</evidence>
<dbReference type="OrthoDB" id="263893at2759"/>
<sequence>MASILQDALEGKIDFEGQRHADWLVRNALIATTILSFILGFAFHSLRVTFGTLALGTVLLIVAVVPPWPMYRKHPAKWLPVKKPTKSE</sequence>
<feature type="transmembrane region" description="Helical" evidence="9">
    <location>
        <begin position="23"/>
        <end position="43"/>
    </location>
</feature>
<gene>
    <name evidence="10" type="ORF">A7U60_g9097</name>
</gene>
<evidence type="ECO:0000256" key="7">
    <source>
        <dbReference type="ARBA" id="ARBA00023136"/>
    </source>
</evidence>
<dbReference type="PANTHER" id="PTHR13202:SF0">
    <property type="entry name" value="SIGNAL PEPTIDASE COMPLEX SUBUNIT 1"/>
    <property type="match status" value="1"/>
</dbReference>
<keyword evidence="6 9" id="KW-1133">Transmembrane helix</keyword>
<keyword evidence="7 9" id="KW-0472">Membrane</keyword>
<dbReference type="PANTHER" id="PTHR13202">
    <property type="entry name" value="MICROSOMAL SIGNAL PEPTIDASE 12 KDA SUBUNIT"/>
    <property type="match status" value="1"/>
</dbReference>
<reference evidence="10" key="1">
    <citation type="submission" date="2016-06" db="EMBL/GenBank/DDBJ databases">
        <title>Draft Genome sequence of the fungus Inonotus baumii.</title>
        <authorList>
            <person name="Zhu H."/>
            <person name="Lin W."/>
        </authorList>
    </citation>
    <scope>NUCLEOTIDE SEQUENCE</scope>
    <source>
        <strain evidence="10">821</strain>
    </source>
</reference>
<evidence type="ECO:0000256" key="9">
    <source>
        <dbReference type="SAM" id="Phobius"/>
    </source>
</evidence>
<comment type="similarity">
    <text evidence="2">Belongs to the SPCS1 family.</text>
</comment>
<dbReference type="Pfam" id="PF06645">
    <property type="entry name" value="SPC12"/>
    <property type="match status" value="1"/>
</dbReference>
<feature type="transmembrane region" description="Helical" evidence="9">
    <location>
        <begin position="49"/>
        <end position="68"/>
    </location>
</feature>
<dbReference type="Proteomes" id="UP000757232">
    <property type="component" value="Unassembled WGS sequence"/>
</dbReference>
<evidence type="ECO:0000313" key="10">
    <source>
        <dbReference type="EMBL" id="OCB83891.1"/>
    </source>
</evidence>
<keyword evidence="5" id="KW-0256">Endoplasmic reticulum</keyword>
<organism evidence="10 11">
    <name type="scientific">Sanghuangporus baumii</name>
    <name type="common">Phellinus baumii</name>
    <dbReference type="NCBI Taxonomy" id="108892"/>
    <lineage>
        <taxon>Eukaryota</taxon>
        <taxon>Fungi</taxon>
        <taxon>Dikarya</taxon>
        <taxon>Basidiomycota</taxon>
        <taxon>Agaricomycotina</taxon>
        <taxon>Agaricomycetes</taxon>
        <taxon>Hymenochaetales</taxon>
        <taxon>Hymenochaetaceae</taxon>
        <taxon>Sanghuangporus</taxon>
    </lineage>
</organism>
<dbReference type="GO" id="GO:0006465">
    <property type="term" value="P:signal peptide processing"/>
    <property type="evidence" value="ECO:0007669"/>
    <property type="project" value="InterPro"/>
</dbReference>
<accession>A0A9Q5HQ20</accession>